<evidence type="ECO:0000313" key="2">
    <source>
        <dbReference type="Proteomes" id="UP001642464"/>
    </source>
</evidence>
<evidence type="ECO:0000313" key="1">
    <source>
        <dbReference type="EMBL" id="CAK9000588.1"/>
    </source>
</evidence>
<dbReference type="EMBL" id="CAXAMM010003597">
    <property type="protein sequence ID" value="CAK9000588.1"/>
    <property type="molecule type" value="Genomic_DNA"/>
</dbReference>
<accession>A0ABP0IDC1</accession>
<protein>
    <submittedName>
        <fullName evidence="1">Uncharacterized protein</fullName>
    </submittedName>
</protein>
<comment type="caution">
    <text evidence="1">The sequence shown here is derived from an EMBL/GenBank/DDBJ whole genome shotgun (WGS) entry which is preliminary data.</text>
</comment>
<proteinExistence type="predicted"/>
<reference evidence="1 2" key="1">
    <citation type="submission" date="2024-02" db="EMBL/GenBank/DDBJ databases">
        <authorList>
            <person name="Chen Y."/>
            <person name="Shah S."/>
            <person name="Dougan E. K."/>
            <person name="Thang M."/>
            <person name="Chan C."/>
        </authorList>
    </citation>
    <scope>NUCLEOTIDE SEQUENCE [LARGE SCALE GENOMIC DNA]</scope>
</reference>
<gene>
    <name evidence="1" type="ORF">SCF082_LOCUS6563</name>
</gene>
<organism evidence="1 2">
    <name type="scientific">Durusdinium trenchii</name>
    <dbReference type="NCBI Taxonomy" id="1381693"/>
    <lineage>
        <taxon>Eukaryota</taxon>
        <taxon>Sar</taxon>
        <taxon>Alveolata</taxon>
        <taxon>Dinophyceae</taxon>
        <taxon>Suessiales</taxon>
        <taxon>Symbiodiniaceae</taxon>
        <taxon>Durusdinium</taxon>
    </lineage>
</organism>
<keyword evidence="2" id="KW-1185">Reference proteome</keyword>
<name>A0ABP0IDC1_9DINO</name>
<sequence length="380" mass="41787">MDIFEVSINYADSTHGGDRRKTSQQCMAAISASTWNNAAFSKSKALLGFAEWSLASWSIQAAFLQEANRELDVRFLGVYHSDNAEELTSARAVLMGRLISDYWDGCEKAGSKTREASSFSESLPTLQSLVINEDGEIKFFKYSQQPGLKDFTAKLAEDTEISGALRTFHAAQQRCNATPSVSTATVPTRTLASPEWQGDSPINVRKRLNLEEISMSQFESANVPEYIADLPRVAGVKVCLTSDNHLWLLNKSGNGSVAEIPAGELFGFNIGSFLDNTLVAMADSKEIKSVADIMCDVAKHQGVTEIRIVDHTAGTGDRPLAYRYDISAMTMVNVYKPKELAADTDKQHIRSVQFGAVFHAKYSQLPRCQLCDVVWEAMVG</sequence>
<dbReference type="Proteomes" id="UP001642464">
    <property type="component" value="Unassembled WGS sequence"/>
</dbReference>